<dbReference type="SMART" id="SM00342">
    <property type="entry name" value="HTH_ARAC"/>
    <property type="match status" value="1"/>
</dbReference>
<reference evidence="5 6" key="1">
    <citation type="journal article" date="2011" name="BMC Genomics">
        <title>Comparative genome analysis and genome-guided physiological analysis of Roseobacter litoralis.</title>
        <authorList>
            <person name="Kalhoefer D."/>
            <person name="Thole S."/>
            <person name="Voget S."/>
            <person name="Lehmann R."/>
            <person name="Liesegang H."/>
            <person name="Wollher A."/>
            <person name="Daniel R."/>
            <person name="Simon M."/>
            <person name="Brinkhoff T."/>
        </authorList>
    </citation>
    <scope>NUCLEOTIDE SEQUENCE [LARGE SCALE GENOMIC DNA]</scope>
    <source>
        <strain evidence="6">ATCC 49566 / DSM 6996 / JCM 21268 / NBRC 15278 / OCh 149</strain>
    </source>
</reference>
<dbReference type="GO" id="GO:0043565">
    <property type="term" value="F:sequence-specific DNA binding"/>
    <property type="evidence" value="ECO:0007669"/>
    <property type="project" value="InterPro"/>
</dbReference>
<protein>
    <submittedName>
        <fullName evidence="5">HTH-type etical protein</fullName>
    </submittedName>
</protein>
<dbReference type="KEGG" id="rli:RLO149_c021590"/>
<gene>
    <name evidence="5" type="ordered locus">RLO149_c021590</name>
</gene>
<dbReference type="Proteomes" id="UP000001353">
    <property type="component" value="Chromosome"/>
</dbReference>
<organism evidence="5 6">
    <name type="scientific">Roseobacter litoralis (strain ATCC 49566 / DSM 6996 / JCM 21268 / NBRC 15278 / OCh 149)</name>
    <dbReference type="NCBI Taxonomy" id="391595"/>
    <lineage>
        <taxon>Bacteria</taxon>
        <taxon>Pseudomonadati</taxon>
        <taxon>Pseudomonadota</taxon>
        <taxon>Alphaproteobacteria</taxon>
        <taxon>Rhodobacterales</taxon>
        <taxon>Roseobacteraceae</taxon>
        <taxon>Roseobacter</taxon>
    </lineage>
</organism>
<name>F7Z9Y2_ROSLO</name>
<evidence type="ECO:0000313" key="5">
    <source>
        <dbReference type="EMBL" id="AEI94135.1"/>
    </source>
</evidence>
<dbReference type="SUPFAM" id="SSF46689">
    <property type="entry name" value="Homeodomain-like"/>
    <property type="match status" value="2"/>
</dbReference>
<dbReference type="eggNOG" id="COG4977">
    <property type="taxonomic scope" value="Bacteria"/>
</dbReference>
<sequence length="378" mass="41048">MTPCLSLIRHCYLKTDSLRFIMTFAQTPARKTGNGASDTLPKPDGSARNIHASPLRVGIVLWPSFPMMSLAGIVESLRHAGDHGDASHPRYARWDVLGAPGSRAMSSCGIPVEATTPYGQPEAFDYIFVIGGLLRDLPNVPDGHRNFLRAAGRAGSVIIGVCTGIFVLAREGLLEGKTVCVHPYHQTDFETAFPHLRPVFDKDYVSAGNIITVLGGVSILALTARIIQEHFGPDRSAKMIHQMTLPAVAGISPAHWAPALTNLTITDPRIQNAVVTLDAQATTNPSISQLARSLGLSERHFLRLFRQQVGRSPKDYLVDIKLRAAVWMLRQTTRSVTSVAYAAGFSSGANLADHCQKRLGATPTQLRRGHDDLSVSRH</sequence>
<accession>F7Z9Y2</accession>
<dbReference type="HOGENOM" id="CLU_000445_59_0_5"/>
<dbReference type="InterPro" id="IPR029062">
    <property type="entry name" value="Class_I_gatase-like"/>
</dbReference>
<evidence type="ECO:0000256" key="2">
    <source>
        <dbReference type="ARBA" id="ARBA00023125"/>
    </source>
</evidence>
<dbReference type="InterPro" id="IPR050204">
    <property type="entry name" value="AraC_XylS_family_regulators"/>
</dbReference>
<keyword evidence="2" id="KW-0238">DNA-binding</keyword>
<evidence type="ECO:0000259" key="4">
    <source>
        <dbReference type="PROSITE" id="PS01124"/>
    </source>
</evidence>
<evidence type="ECO:0000313" key="6">
    <source>
        <dbReference type="Proteomes" id="UP000001353"/>
    </source>
</evidence>
<dbReference type="Gene3D" id="1.10.10.60">
    <property type="entry name" value="Homeodomain-like"/>
    <property type="match status" value="1"/>
</dbReference>
<proteinExistence type="predicted"/>
<dbReference type="STRING" id="391595.RLO149_c021590"/>
<dbReference type="Gene3D" id="3.40.50.880">
    <property type="match status" value="1"/>
</dbReference>
<dbReference type="GO" id="GO:0003700">
    <property type="term" value="F:DNA-binding transcription factor activity"/>
    <property type="evidence" value="ECO:0007669"/>
    <property type="project" value="InterPro"/>
</dbReference>
<keyword evidence="3" id="KW-0804">Transcription</keyword>
<dbReference type="EMBL" id="CP002623">
    <property type="protein sequence ID" value="AEI94135.1"/>
    <property type="molecule type" value="Genomic_DNA"/>
</dbReference>
<evidence type="ECO:0000256" key="3">
    <source>
        <dbReference type="ARBA" id="ARBA00023163"/>
    </source>
</evidence>
<dbReference type="InterPro" id="IPR009057">
    <property type="entry name" value="Homeodomain-like_sf"/>
</dbReference>
<dbReference type="AlphaFoldDB" id="F7Z9Y2"/>
<dbReference type="SUPFAM" id="SSF52317">
    <property type="entry name" value="Class I glutamine amidotransferase-like"/>
    <property type="match status" value="1"/>
</dbReference>
<dbReference type="InterPro" id="IPR018060">
    <property type="entry name" value="HTH_AraC"/>
</dbReference>
<feature type="domain" description="HTH araC/xylS-type" evidence="4">
    <location>
        <begin position="271"/>
        <end position="369"/>
    </location>
</feature>
<dbReference type="Pfam" id="PF01965">
    <property type="entry name" value="DJ-1_PfpI"/>
    <property type="match status" value="1"/>
</dbReference>
<dbReference type="CDD" id="cd03136">
    <property type="entry name" value="GATase1_AraC_ArgR_like"/>
    <property type="match status" value="1"/>
</dbReference>
<dbReference type="InterPro" id="IPR002818">
    <property type="entry name" value="DJ-1/PfpI"/>
</dbReference>
<keyword evidence="6" id="KW-1185">Reference proteome</keyword>
<keyword evidence="1" id="KW-0805">Transcription regulation</keyword>
<evidence type="ECO:0000256" key="1">
    <source>
        <dbReference type="ARBA" id="ARBA00023015"/>
    </source>
</evidence>
<dbReference type="PANTHER" id="PTHR46796">
    <property type="entry name" value="HTH-TYPE TRANSCRIPTIONAL ACTIVATOR RHAS-RELATED"/>
    <property type="match status" value="1"/>
</dbReference>
<dbReference type="PROSITE" id="PS01124">
    <property type="entry name" value="HTH_ARAC_FAMILY_2"/>
    <property type="match status" value="1"/>
</dbReference>
<dbReference type="Pfam" id="PF12833">
    <property type="entry name" value="HTH_18"/>
    <property type="match status" value="1"/>
</dbReference>